<accession>A0AAJ1VP16</accession>
<organism evidence="2 5">
    <name type="scientific">Oenococcus sicerae</name>
    <dbReference type="NCBI Taxonomy" id="2203724"/>
    <lineage>
        <taxon>Bacteria</taxon>
        <taxon>Bacillati</taxon>
        <taxon>Bacillota</taxon>
        <taxon>Bacilli</taxon>
        <taxon>Lactobacillales</taxon>
        <taxon>Lactobacillaceae</taxon>
        <taxon>Oenococcus</taxon>
    </lineage>
</organism>
<keyword evidence="1" id="KW-0472">Membrane</keyword>
<evidence type="ECO:0000313" key="3">
    <source>
        <dbReference type="EMBL" id="QAS69961.1"/>
    </source>
</evidence>
<dbReference type="Proteomes" id="UP001167919">
    <property type="component" value="Unassembled WGS sequence"/>
</dbReference>
<keyword evidence="1" id="KW-1133">Transmembrane helix</keyword>
<evidence type="ECO:0000256" key="1">
    <source>
        <dbReference type="SAM" id="Phobius"/>
    </source>
</evidence>
<keyword evidence="1" id="KW-0812">Transmembrane</keyword>
<name>A0AAJ1VP16_9LACO</name>
<evidence type="ECO:0000313" key="2">
    <source>
        <dbReference type="EMBL" id="MDN6900384.1"/>
    </source>
</evidence>
<reference evidence="3 4" key="1">
    <citation type="journal article" date="2019" name="Syst. Appl. Microbiol.">
        <title>Oenococcus sicerae sp. nov., isolated from French cider.</title>
        <authorList>
            <person name="Cousin F.J."/>
            <person name="Le Guellec R."/>
            <person name="Chagnot C."/>
            <person name="Goux D."/>
            <person name="Dalmasso M."/>
            <person name="Laplace J.M."/>
            <person name="Cretenet M."/>
        </authorList>
    </citation>
    <scope>NUCLEOTIDE SEQUENCE [LARGE SCALE GENOMIC DNA]</scope>
    <source>
        <strain evidence="3 4">UCMA 15228</strain>
    </source>
</reference>
<dbReference type="EMBL" id="CP029684">
    <property type="protein sequence ID" value="QAS69961.1"/>
    <property type="molecule type" value="Genomic_DNA"/>
</dbReference>
<evidence type="ECO:0000313" key="5">
    <source>
        <dbReference type="Proteomes" id="UP001167919"/>
    </source>
</evidence>
<keyword evidence="4" id="KW-1185">Reference proteome</keyword>
<dbReference type="Proteomes" id="UP000286907">
    <property type="component" value="Chromosome"/>
</dbReference>
<reference evidence="3" key="3">
    <citation type="submission" date="2020-01" db="EMBL/GenBank/DDBJ databases">
        <authorList>
            <person name="Cousin F.J."/>
            <person name="Le Guellec R."/>
            <person name="Cretenet M."/>
        </authorList>
    </citation>
    <scope>NUCLEOTIDE SEQUENCE</scope>
    <source>
        <strain evidence="3">UCMA 15228</strain>
    </source>
</reference>
<proteinExistence type="predicted"/>
<dbReference type="AlphaFoldDB" id="A0AAJ1VP16"/>
<evidence type="ECO:0000313" key="4">
    <source>
        <dbReference type="Proteomes" id="UP000286907"/>
    </source>
</evidence>
<feature type="transmembrane region" description="Helical" evidence="1">
    <location>
        <begin position="31"/>
        <end position="49"/>
    </location>
</feature>
<dbReference type="EMBL" id="SDWY01000002">
    <property type="protein sequence ID" value="MDN6900384.1"/>
    <property type="molecule type" value="Genomic_DNA"/>
</dbReference>
<reference evidence="2" key="2">
    <citation type="submission" date="2019-01" db="EMBL/GenBank/DDBJ databases">
        <title>Oenococcus sicerae UCMA17102.</title>
        <authorList>
            <person name="Cousin F.J."/>
            <person name="Le Guellec R."/>
            <person name="Cretenet M."/>
        </authorList>
    </citation>
    <scope>NUCLEOTIDE SEQUENCE</scope>
    <source>
        <strain evidence="2">UCMA17102</strain>
    </source>
</reference>
<sequence>MSAASGEHAAADADHHAKGWFPATGVLVNNWPLALAAICIASAALLIFTGRKKNN</sequence>
<protein>
    <submittedName>
        <fullName evidence="2">LPXTG cell wall anchor domain-containing protein</fullName>
    </submittedName>
</protein>
<gene>
    <name evidence="3" type="ORF">DLJ48_05190</name>
    <name evidence="2" type="ORF">EVC35_05115</name>
</gene>
<dbReference type="NCBIfam" id="TIGR01167">
    <property type="entry name" value="LPXTG_anchor"/>
    <property type="match status" value="1"/>
</dbReference>
<dbReference type="RefSeq" id="WP_128686434.1">
    <property type="nucleotide sequence ID" value="NZ_CP029684.2"/>
</dbReference>